<accession>A0A2M9G575</accession>
<dbReference type="InterPro" id="IPR032710">
    <property type="entry name" value="NTF2-like_dom_sf"/>
</dbReference>
<dbReference type="AlphaFoldDB" id="A0A2M9G575"/>
<dbReference type="Gene3D" id="3.10.450.50">
    <property type="match status" value="1"/>
</dbReference>
<protein>
    <recommendedName>
        <fullName evidence="1">SnoaL-like domain-containing protein</fullName>
    </recommendedName>
</protein>
<evidence type="ECO:0000313" key="3">
    <source>
        <dbReference type="Proteomes" id="UP000229498"/>
    </source>
</evidence>
<dbReference type="Pfam" id="PF13577">
    <property type="entry name" value="SnoaL_4"/>
    <property type="match status" value="1"/>
</dbReference>
<dbReference type="SUPFAM" id="SSF54427">
    <property type="entry name" value="NTF2-like"/>
    <property type="match status" value="1"/>
</dbReference>
<dbReference type="Proteomes" id="UP000229498">
    <property type="component" value="Unassembled WGS sequence"/>
</dbReference>
<keyword evidence="3" id="KW-1185">Reference proteome</keyword>
<reference evidence="2 3" key="1">
    <citation type="submission" date="2017-11" db="EMBL/GenBank/DDBJ databases">
        <title>Draft genome sequence of Rhizobiales bacterium SY3-13.</title>
        <authorList>
            <person name="Sun C."/>
        </authorList>
    </citation>
    <scope>NUCLEOTIDE SEQUENCE [LARGE SCALE GENOMIC DNA]</scope>
    <source>
        <strain evidence="2 3">SY3-13</strain>
    </source>
</reference>
<gene>
    <name evidence="2" type="ORF">CVT23_04675</name>
</gene>
<evidence type="ECO:0000259" key="1">
    <source>
        <dbReference type="Pfam" id="PF13577"/>
    </source>
</evidence>
<name>A0A2M9G575_9PROT</name>
<organism evidence="2 3">
    <name type="scientific">Minwuia thermotolerans</name>
    <dbReference type="NCBI Taxonomy" id="2056226"/>
    <lineage>
        <taxon>Bacteria</taxon>
        <taxon>Pseudomonadati</taxon>
        <taxon>Pseudomonadota</taxon>
        <taxon>Alphaproteobacteria</taxon>
        <taxon>Minwuiales</taxon>
        <taxon>Minwuiaceae</taxon>
        <taxon>Minwuia</taxon>
    </lineage>
</organism>
<dbReference type="InterPro" id="IPR037401">
    <property type="entry name" value="SnoaL-like"/>
</dbReference>
<proteinExistence type="predicted"/>
<comment type="caution">
    <text evidence="2">The sequence shown here is derived from an EMBL/GenBank/DDBJ whole genome shotgun (WGS) entry which is preliminary data.</text>
</comment>
<sequence length="74" mass="8808">MRDPVDELRHLIYAPAIRIDGERATAETYFDADAVTRRSKRLVQLRGVYRDELARRGEHWRFVRREIVVLTPKT</sequence>
<dbReference type="RefSeq" id="WP_109794200.1">
    <property type="nucleotide sequence ID" value="NZ_PHIG01000015.1"/>
</dbReference>
<dbReference type="OrthoDB" id="7851780at2"/>
<evidence type="ECO:0000313" key="2">
    <source>
        <dbReference type="EMBL" id="PJK30850.1"/>
    </source>
</evidence>
<feature type="domain" description="SnoaL-like" evidence="1">
    <location>
        <begin position="6"/>
        <end position="65"/>
    </location>
</feature>
<dbReference type="EMBL" id="PHIG01000015">
    <property type="protein sequence ID" value="PJK30850.1"/>
    <property type="molecule type" value="Genomic_DNA"/>
</dbReference>